<dbReference type="EMBL" id="NGKB01000004">
    <property type="protein sequence ID" value="RSU15932.1"/>
    <property type="molecule type" value="Genomic_DNA"/>
</dbReference>
<keyword evidence="3" id="KW-1185">Reference proteome</keyword>
<reference evidence="2 3" key="1">
    <citation type="submission" date="2017-05" db="EMBL/GenBank/DDBJ databases">
        <title>Vagococcus spp. assemblies.</title>
        <authorList>
            <person name="Gulvik C.A."/>
        </authorList>
    </citation>
    <scope>NUCLEOTIDE SEQUENCE [LARGE SCALE GENOMIC DNA]</scope>
    <source>
        <strain evidence="2 3">SS1714</strain>
    </source>
</reference>
<evidence type="ECO:0000259" key="1">
    <source>
        <dbReference type="PROSITE" id="PS51186"/>
    </source>
</evidence>
<dbReference type="GeneID" id="95581798"/>
<dbReference type="PROSITE" id="PS51186">
    <property type="entry name" value="GNAT"/>
    <property type="match status" value="1"/>
</dbReference>
<name>A0A430B6H6_9ENTE</name>
<dbReference type="InterPro" id="IPR016181">
    <property type="entry name" value="Acyl_CoA_acyltransferase"/>
</dbReference>
<dbReference type="AlphaFoldDB" id="A0A430B6H6"/>
<dbReference type="InterPro" id="IPR000182">
    <property type="entry name" value="GNAT_dom"/>
</dbReference>
<proteinExistence type="predicted"/>
<comment type="caution">
    <text evidence="2">The sequence shown here is derived from an EMBL/GenBank/DDBJ whole genome shotgun (WGS) entry which is preliminary data.</text>
</comment>
<gene>
    <name evidence="2" type="ORF">CBF28_05735</name>
</gene>
<feature type="domain" description="N-acetyltransferase" evidence="1">
    <location>
        <begin position="1"/>
        <end position="147"/>
    </location>
</feature>
<sequence>MILRQVTSKDFDWIVENYIDVFSSEPWNDDLEVKQIENYVKELFEMNTFNGFIAEVGNNRIGASLGYIKPWYQGKEYALDTFFISKKFHSKGFGSQFLSLIKKELLKENIPAIILDTDRGMPAEIFYKNNGFKVSEESIIMFCDVSK</sequence>
<dbReference type="OrthoDB" id="9775804at2"/>
<organism evidence="2 3">
    <name type="scientific">Vagococcus carniphilus</name>
    <dbReference type="NCBI Taxonomy" id="218144"/>
    <lineage>
        <taxon>Bacteria</taxon>
        <taxon>Bacillati</taxon>
        <taxon>Bacillota</taxon>
        <taxon>Bacilli</taxon>
        <taxon>Lactobacillales</taxon>
        <taxon>Enterococcaceae</taxon>
        <taxon>Vagococcus</taxon>
    </lineage>
</organism>
<dbReference type="Pfam" id="PF00583">
    <property type="entry name" value="Acetyltransf_1"/>
    <property type="match status" value="1"/>
</dbReference>
<dbReference type="GO" id="GO:0016747">
    <property type="term" value="F:acyltransferase activity, transferring groups other than amino-acyl groups"/>
    <property type="evidence" value="ECO:0007669"/>
    <property type="project" value="InterPro"/>
</dbReference>
<evidence type="ECO:0000313" key="2">
    <source>
        <dbReference type="EMBL" id="RSU15932.1"/>
    </source>
</evidence>
<dbReference type="Proteomes" id="UP000288028">
    <property type="component" value="Unassembled WGS sequence"/>
</dbReference>
<evidence type="ECO:0000313" key="3">
    <source>
        <dbReference type="Proteomes" id="UP000288028"/>
    </source>
</evidence>
<protein>
    <recommendedName>
        <fullName evidence="1">N-acetyltransferase domain-containing protein</fullName>
    </recommendedName>
</protein>
<dbReference type="SUPFAM" id="SSF55729">
    <property type="entry name" value="Acyl-CoA N-acyltransferases (Nat)"/>
    <property type="match status" value="1"/>
</dbReference>
<accession>A0A430B6H6</accession>
<dbReference type="RefSeq" id="WP_126792868.1">
    <property type="nucleotide sequence ID" value="NZ_CP060720.1"/>
</dbReference>
<dbReference type="Gene3D" id="3.40.630.30">
    <property type="match status" value="1"/>
</dbReference>